<reference evidence="2" key="1">
    <citation type="journal article" date="1999" name="Methods Enzymol.">
        <title>High-efficiency full-length cDNA cloning.</title>
        <authorList>
            <person name="Carninci P."/>
            <person name="Hayashizaki Y."/>
        </authorList>
    </citation>
    <scope>NUCLEOTIDE SEQUENCE</scope>
    <source>
        <strain evidence="2">C57BL/6J</strain>
        <tissue evidence="2">Liver</tissue>
    </source>
</reference>
<feature type="region of interest" description="Disordered" evidence="1">
    <location>
        <begin position="1"/>
        <end position="27"/>
    </location>
</feature>
<dbReference type="AlphaFoldDB" id="Q3UEJ3"/>
<dbReference type="OrthoDB" id="10041339at2759"/>
<name>Q3UEJ3_MOUSE</name>
<reference evidence="2" key="4">
    <citation type="journal article" date="2001" name="Nature">
        <title>Functional annotation of a full-length mouse cDNA collection.</title>
        <authorList>
            <consortium name="The RIKEN Genome Exploration Research Group Phase II Team and the FANTOM Consortium"/>
        </authorList>
    </citation>
    <scope>NUCLEOTIDE SEQUENCE</scope>
    <source>
        <strain evidence="2">C57BL/6J</strain>
        <tissue evidence="2">Liver</tissue>
    </source>
</reference>
<dbReference type="EMBL" id="AK149495">
    <property type="protein sequence ID" value="BAE28918.1"/>
    <property type="molecule type" value="mRNA"/>
</dbReference>
<evidence type="ECO:0000256" key="1">
    <source>
        <dbReference type="SAM" id="MobiDB-lite"/>
    </source>
</evidence>
<dbReference type="MGI" id="MGI:1915978">
    <property type="gene designation" value="Trp53inp2"/>
</dbReference>
<reference evidence="2" key="8">
    <citation type="journal article" date="2005" name="Science">
        <title>Antisense Transcription in the Mammalian Transcriptome.</title>
        <authorList>
            <consortium name="RIKEN Genome Exploration Research Group and Genome Science Group (Genome Network Project Core Group) and the FANTOM Consortium"/>
        </authorList>
    </citation>
    <scope>NUCLEOTIDE SEQUENCE</scope>
    <source>
        <strain evidence="2">C57BL/6J</strain>
        <tissue evidence="2">Liver</tissue>
    </source>
</reference>
<dbReference type="AGR" id="MGI:1915978"/>
<accession>Q3UEJ3</accession>
<reference evidence="2" key="6">
    <citation type="submission" date="2004-03" db="EMBL/GenBank/DDBJ databases">
        <authorList>
            <person name="Arakawa T."/>
            <person name="Carninci P."/>
            <person name="Fukuda S."/>
            <person name="Hashizume W."/>
            <person name="Hayashida K."/>
            <person name="Hori F."/>
            <person name="Iida J."/>
            <person name="Imamura K."/>
            <person name="Imotani K."/>
            <person name="Itoh M."/>
            <person name="Kanagawa S."/>
            <person name="Kawai J."/>
            <person name="Kojima M."/>
            <person name="Konno H."/>
            <person name="Murata M."/>
            <person name="Nakamura M."/>
            <person name="Ninomiya N."/>
            <person name="Nishiyori H."/>
            <person name="Nomura K."/>
            <person name="Ohno M."/>
            <person name="Sakazume N."/>
            <person name="Sano H."/>
            <person name="Sasaki D."/>
            <person name="Shibata K."/>
            <person name="Shiraki T."/>
            <person name="Tagami M."/>
            <person name="Tagami Y."/>
            <person name="Waki K."/>
            <person name="Watahiki A."/>
            <person name="Muramatsu M."/>
            <person name="Hayashizaki Y."/>
        </authorList>
    </citation>
    <scope>NUCLEOTIDE SEQUENCE</scope>
    <source>
        <strain evidence="2">C57BL/6J</strain>
        <tissue evidence="2">Liver</tissue>
    </source>
</reference>
<evidence type="ECO:0000313" key="2">
    <source>
        <dbReference type="EMBL" id="BAE28918.1"/>
    </source>
</evidence>
<feature type="non-terminal residue" evidence="2">
    <location>
        <position position="1"/>
    </location>
</feature>
<reference evidence="2" key="5">
    <citation type="journal article" date="2002" name="Nature">
        <title>Analysis of the mouse transcriptome based on functional annotation of 60,770 full-length cDNAs.</title>
        <authorList>
            <consortium name="The FANTOM Consortium and the RIKEN Genome Exploration Research Group Phase I and II Team"/>
        </authorList>
    </citation>
    <scope>NUCLEOTIDE SEQUENCE</scope>
    <source>
        <strain evidence="2">C57BL/6J</strain>
        <tissue evidence="2">Liver</tissue>
    </source>
</reference>
<protein>
    <submittedName>
        <fullName evidence="2">Uncharacterized protein</fullName>
    </submittedName>
</protein>
<reference evidence="2" key="3">
    <citation type="journal article" date="2000" name="Genome Res.">
        <title>RIKEN integrated sequence analysis (RISA) system--384-format sequencing pipeline with 384 multicapillary sequencer.</title>
        <authorList>
            <person name="Shibata K."/>
            <person name="Itoh M."/>
            <person name="Aizawa K."/>
            <person name="Nagaoka S."/>
            <person name="Sasaki N."/>
            <person name="Carninci P."/>
            <person name="Konno H."/>
            <person name="Akiyama J."/>
            <person name="Nishi K."/>
            <person name="Kitsunai T."/>
            <person name="Tashiro H."/>
            <person name="Itoh M."/>
            <person name="Sumi N."/>
            <person name="Ishii Y."/>
            <person name="Nakamura S."/>
            <person name="Hazama M."/>
            <person name="Nishine T."/>
            <person name="Harada A."/>
            <person name="Yamamoto R."/>
            <person name="Matsumoto H."/>
            <person name="Sakaguchi S."/>
            <person name="Ikegami T."/>
            <person name="Kashiwagi K."/>
            <person name="Fujiwake S."/>
            <person name="Inoue K."/>
            <person name="Togawa Y."/>
            <person name="Izawa M."/>
            <person name="Ohara E."/>
            <person name="Watahiki M."/>
            <person name="Yoneda Y."/>
            <person name="Ishikawa T."/>
            <person name="Ozawa K."/>
            <person name="Tanaka T."/>
            <person name="Matsuura S."/>
            <person name="Kawai J."/>
            <person name="Okazaki Y."/>
            <person name="Muramatsu M."/>
            <person name="Inoue Y."/>
            <person name="Kira A."/>
            <person name="Hayashizaki Y."/>
        </authorList>
    </citation>
    <scope>NUCLEOTIDE SEQUENCE</scope>
    <source>
        <strain evidence="2">C57BL/6J</strain>
        <tissue evidence="2">Liver</tissue>
    </source>
</reference>
<sequence>AAAPGVRSGAPPSLGPSPVCGSSCEHRRPGDARPHNYLSAAVAAAAPGESRPPGWGLRAPPGHALRPPLPFFVCLRRRQPELRSWLPIGCSKPVGHDVALFAYDIETSPRPAPPSRLAWVLVLW</sequence>
<gene>
    <name evidence="3" type="primary">Trp53inp2</name>
</gene>
<reference evidence="2" key="7">
    <citation type="journal article" date="2005" name="Science">
        <title>The Transcriptional Landscape of the Mammalian Genome.</title>
        <authorList>
            <consortium name="The FANTOM Consortium"/>
            <consortium name="Riken Genome Exploration Research Group and Genome Science Group (Genome Network Project Core Group)"/>
        </authorList>
    </citation>
    <scope>NUCLEOTIDE SEQUENCE</scope>
    <source>
        <strain evidence="2">C57BL/6J</strain>
        <tissue evidence="2">Liver</tissue>
    </source>
</reference>
<organism evidence="2">
    <name type="scientific">Mus musculus</name>
    <name type="common">Mouse</name>
    <dbReference type="NCBI Taxonomy" id="10090"/>
    <lineage>
        <taxon>Eukaryota</taxon>
        <taxon>Metazoa</taxon>
        <taxon>Chordata</taxon>
        <taxon>Craniata</taxon>
        <taxon>Vertebrata</taxon>
        <taxon>Euteleostomi</taxon>
        <taxon>Mammalia</taxon>
        <taxon>Eutheria</taxon>
        <taxon>Euarchontoglires</taxon>
        <taxon>Glires</taxon>
        <taxon>Rodentia</taxon>
        <taxon>Myomorpha</taxon>
        <taxon>Muroidea</taxon>
        <taxon>Muridae</taxon>
        <taxon>Murinae</taxon>
        <taxon>Mus</taxon>
        <taxon>Mus</taxon>
    </lineage>
</organism>
<proteinExistence type="evidence at transcript level"/>
<evidence type="ECO:0000313" key="3">
    <source>
        <dbReference type="MGI" id="MGI:1915978"/>
    </source>
</evidence>
<reference evidence="2" key="2">
    <citation type="journal article" date="2000" name="Genome Res.">
        <title>Normalization and subtraction of cap-trapper-selected cDNAs to prepare full-length cDNA libraries for rapid discovery of new genes.</title>
        <authorList>
            <person name="Carninci P."/>
            <person name="Shibata Y."/>
            <person name="Hayatsu N."/>
            <person name="Sugahara Y."/>
            <person name="Shibata K."/>
            <person name="Itoh M."/>
            <person name="Konno H."/>
            <person name="Okazaki Y."/>
            <person name="Muramatsu M."/>
            <person name="Hayashizaki Y."/>
        </authorList>
    </citation>
    <scope>NUCLEOTIDE SEQUENCE</scope>
    <source>
        <strain evidence="2">C57BL/6J</strain>
        <tissue evidence="2">Liver</tissue>
    </source>
</reference>